<dbReference type="PROSITE" id="PS50832">
    <property type="entry name" value="S1_IF1_TYPE"/>
    <property type="match status" value="1"/>
</dbReference>
<dbReference type="Gene3D" id="2.40.50.140">
    <property type="entry name" value="Nucleic acid-binding proteins"/>
    <property type="match status" value="1"/>
</dbReference>
<organism evidence="2">
    <name type="scientific">viral metagenome</name>
    <dbReference type="NCBI Taxonomy" id="1070528"/>
    <lineage>
        <taxon>unclassified sequences</taxon>
        <taxon>metagenomes</taxon>
        <taxon>organismal metagenomes</taxon>
    </lineage>
</organism>
<dbReference type="AlphaFoldDB" id="A0A6C0K2Y2"/>
<dbReference type="EMBL" id="MN740756">
    <property type="protein sequence ID" value="QHU10424.1"/>
    <property type="molecule type" value="Genomic_DNA"/>
</dbReference>
<accession>A0A6C0K2Y2</accession>
<feature type="domain" description="S1-like" evidence="1">
    <location>
        <begin position="48"/>
        <end position="104"/>
    </location>
</feature>
<evidence type="ECO:0000259" key="1">
    <source>
        <dbReference type="PROSITE" id="PS50832"/>
    </source>
</evidence>
<dbReference type="GO" id="GO:0003743">
    <property type="term" value="F:translation initiation factor activity"/>
    <property type="evidence" value="ECO:0007669"/>
    <property type="project" value="InterPro"/>
</dbReference>
<proteinExistence type="predicted"/>
<evidence type="ECO:0000313" key="2">
    <source>
        <dbReference type="EMBL" id="QHU10424.1"/>
    </source>
</evidence>
<dbReference type="GO" id="GO:0003723">
    <property type="term" value="F:RNA binding"/>
    <property type="evidence" value="ECO:0007669"/>
    <property type="project" value="InterPro"/>
</dbReference>
<dbReference type="InterPro" id="IPR012340">
    <property type="entry name" value="NA-bd_OB-fold"/>
</dbReference>
<sequence>MVKNTKGGKGAKSMARKSFAAGAAGFPVPTCDMEQLAIVTKMFGPSCDVLLADGTKLLCHIRNKFKGRHKSGNLISLGTIVLIGYREWEPDTSRKNCDLLFVYDNLQTSSLADRFTLPDIPSDTKDFVSDILFDNFDTSHTHTHTHTIDDTTTTKNGGSDALFDDL</sequence>
<protein>
    <recommendedName>
        <fullName evidence="1">S1-like domain-containing protein</fullName>
    </recommendedName>
</protein>
<reference evidence="2" key="1">
    <citation type="journal article" date="2020" name="Nature">
        <title>Giant virus diversity and host interactions through global metagenomics.</title>
        <authorList>
            <person name="Schulz F."/>
            <person name="Roux S."/>
            <person name="Paez-Espino D."/>
            <person name="Jungbluth S."/>
            <person name="Walsh D.A."/>
            <person name="Denef V.J."/>
            <person name="McMahon K.D."/>
            <person name="Konstantinidis K.T."/>
            <person name="Eloe-Fadrosh E.A."/>
            <person name="Kyrpides N.C."/>
            <person name="Woyke T."/>
        </authorList>
    </citation>
    <scope>NUCLEOTIDE SEQUENCE</scope>
    <source>
        <strain evidence="2">GVMAG-S-1101164-67</strain>
    </source>
</reference>
<dbReference type="SUPFAM" id="SSF50249">
    <property type="entry name" value="Nucleic acid-binding proteins"/>
    <property type="match status" value="1"/>
</dbReference>
<name>A0A6C0K2Y2_9ZZZZ</name>
<dbReference type="InterPro" id="IPR006196">
    <property type="entry name" value="RNA-binding_domain_S1_IF1"/>
</dbReference>